<dbReference type="Pfam" id="PF00155">
    <property type="entry name" value="Aminotran_1_2"/>
    <property type="match status" value="1"/>
</dbReference>
<dbReference type="InterPro" id="IPR004839">
    <property type="entry name" value="Aminotransferase_I/II_large"/>
</dbReference>
<dbReference type="CDD" id="cd07377">
    <property type="entry name" value="WHTH_GntR"/>
    <property type="match status" value="1"/>
</dbReference>
<dbReference type="InterPro" id="IPR000524">
    <property type="entry name" value="Tscrpt_reg_HTH_GntR"/>
</dbReference>
<dbReference type="GO" id="GO:0003700">
    <property type="term" value="F:DNA-binding transcription factor activity"/>
    <property type="evidence" value="ECO:0007669"/>
    <property type="project" value="InterPro"/>
</dbReference>
<dbReference type="InterPro" id="IPR015424">
    <property type="entry name" value="PyrdxlP-dep_Trfase"/>
</dbReference>
<evidence type="ECO:0000256" key="1">
    <source>
        <dbReference type="ARBA" id="ARBA00001933"/>
    </source>
</evidence>
<keyword evidence="4" id="KW-0663">Pyridoxal phosphate</keyword>
<dbReference type="Gene3D" id="3.90.1150.10">
    <property type="entry name" value="Aspartate Aminotransferase, domain 1"/>
    <property type="match status" value="1"/>
</dbReference>
<proteinExistence type="inferred from homology"/>
<dbReference type="InterPro" id="IPR036388">
    <property type="entry name" value="WH-like_DNA-bd_sf"/>
</dbReference>
<dbReference type="SUPFAM" id="SSF46785">
    <property type="entry name" value="Winged helix' DNA-binding domain"/>
    <property type="match status" value="1"/>
</dbReference>
<reference evidence="9 10" key="1">
    <citation type="submission" date="2018-10" db="EMBL/GenBank/DDBJ databases">
        <title>Cohnella sp. M2MS4P-1, whole genome shotgun sequence.</title>
        <authorList>
            <person name="Tuo L."/>
        </authorList>
    </citation>
    <scope>NUCLEOTIDE SEQUENCE [LARGE SCALE GENOMIC DNA]</scope>
    <source>
        <strain evidence="9 10">M2MS4P-1</strain>
    </source>
</reference>
<sequence>MKYENVKDDLKQRINSGSIKPGGKLPSIRELSIQWECSKNTVIRAIDELEKEHLIYSVPKSGHYVIVRSSKSEDRPEGRIDFTMAAPDPGIIPYEEIQHGLNRAVQQYGDRLFTYGDPLGFPSLREAISRHLATSQIFAGPERICVVSGAQQALHLLASMPFPNGKSAILVEQPCYAGMLKLMSLLGVTAIGIARTESGLDLDDLERHFRNNSIKFFYTVPRYHNPLGTSLSRREKEAIAAMAEKYDVYIVEDDYLADLETDSKSDPICSYDYSGRVIYIRSFSKIMLPGLRLGVVVLPEALIALFRMYKSSSDLSTSALSQAALEIHLGSGLFQRHAAVMRDRYGIRMKALQEACSRYLNEGFRLSQSAGGIFAQLELPDHLGAEELATALRQKDVHVFPTIHCYLPSVESANSWRLSIIRASEEEIEDGIRMIRQTADELMSQRSSNKFKRSAITWI</sequence>
<dbReference type="InterPro" id="IPR015422">
    <property type="entry name" value="PyrdxlP-dep_Trfase_small"/>
</dbReference>
<dbReference type="GO" id="GO:0008483">
    <property type="term" value="F:transaminase activity"/>
    <property type="evidence" value="ECO:0007669"/>
    <property type="project" value="UniProtKB-KW"/>
</dbReference>
<dbReference type="CDD" id="cd00609">
    <property type="entry name" value="AAT_like"/>
    <property type="match status" value="1"/>
</dbReference>
<keyword evidence="7" id="KW-0804">Transcription</keyword>
<evidence type="ECO:0000256" key="7">
    <source>
        <dbReference type="ARBA" id="ARBA00023163"/>
    </source>
</evidence>
<dbReference type="RefSeq" id="WP_120978131.1">
    <property type="nucleotide sequence ID" value="NZ_RBZM01000007.1"/>
</dbReference>
<keyword evidence="9" id="KW-0808">Transferase</keyword>
<dbReference type="EMBL" id="RBZM01000007">
    <property type="protein sequence ID" value="RKP51433.1"/>
    <property type="molecule type" value="Genomic_DNA"/>
</dbReference>
<evidence type="ECO:0000256" key="6">
    <source>
        <dbReference type="ARBA" id="ARBA00023125"/>
    </source>
</evidence>
<keyword evidence="3 9" id="KW-0032">Aminotransferase</keyword>
<dbReference type="GO" id="GO:0030170">
    <property type="term" value="F:pyridoxal phosphate binding"/>
    <property type="evidence" value="ECO:0007669"/>
    <property type="project" value="InterPro"/>
</dbReference>
<evidence type="ECO:0000313" key="9">
    <source>
        <dbReference type="EMBL" id="RKP51433.1"/>
    </source>
</evidence>
<comment type="caution">
    <text evidence="9">The sequence shown here is derived from an EMBL/GenBank/DDBJ whole genome shotgun (WGS) entry which is preliminary data.</text>
</comment>
<keyword evidence="6" id="KW-0238">DNA-binding</keyword>
<dbReference type="AlphaFoldDB" id="A0A494XV40"/>
<dbReference type="PROSITE" id="PS50949">
    <property type="entry name" value="HTH_GNTR"/>
    <property type="match status" value="1"/>
</dbReference>
<evidence type="ECO:0000256" key="4">
    <source>
        <dbReference type="ARBA" id="ARBA00022898"/>
    </source>
</evidence>
<comment type="similarity">
    <text evidence="2">In the C-terminal section; belongs to the class-I pyridoxal-phosphate-dependent aminotransferase family.</text>
</comment>
<feature type="domain" description="HTH gntR-type" evidence="8">
    <location>
        <begin position="1"/>
        <end position="68"/>
    </location>
</feature>
<dbReference type="Proteomes" id="UP000282076">
    <property type="component" value="Unassembled WGS sequence"/>
</dbReference>
<dbReference type="PANTHER" id="PTHR46577:SF2">
    <property type="entry name" value="TRANSCRIPTIONAL REGULATORY PROTEIN"/>
    <property type="match status" value="1"/>
</dbReference>
<gene>
    <name evidence="9" type="ORF">D7Z26_16715</name>
</gene>
<dbReference type="SUPFAM" id="SSF53383">
    <property type="entry name" value="PLP-dependent transferases"/>
    <property type="match status" value="1"/>
</dbReference>
<dbReference type="InterPro" id="IPR015421">
    <property type="entry name" value="PyrdxlP-dep_Trfase_major"/>
</dbReference>
<evidence type="ECO:0000313" key="10">
    <source>
        <dbReference type="Proteomes" id="UP000282076"/>
    </source>
</evidence>
<name>A0A494XV40_9BACL</name>
<dbReference type="InterPro" id="IPR051446">
    <property type="entry name" value="HTH_trans_reg/aminotransferase"/>
</dbReference>
<evidence type="ECO:0000256" key="2">
    <source>
        <dbReference type="ARBA" id="ARBA00005384"/>
    </source>
</evidence>
<organism evidence="9 10">
    <name type="scientific">Cohnella endophytica</name>
    <dbReference type="NCBI Taxonomy" id="2419778"/>
    <lineage>
        <taxon>Bacteria</taxon>
        <taxon>Bacillati</taxon>
        <taxon>Bacillota</taxon>
        <taxon>Bacilli</taxon>
        <taxon>Bacillales</taxon>
        <taxon>Paenibacillaceae</taxon>
        <taxon>Cohnella</taxon>
    </lineage>
</organism>
<dbReference type="InterPro" id="IPR036390">
    <property type="entry name" value="WH_DNA-bd_sf"/>
</dbReference>
<dbReference type="OrthoDB" id="9802601at2"/>
<protein>
    <submittedName>
        <fullName evidence="9">PLP-dependent aminotransferase family protein</fullName>
    </submittedName>
</protein>
<dbReference type="SMART" id="SM00345">
    <property type="entry name" value="HTH_GNTR"/>
    <property type="match status" value="1"/>
</dbReference>
<evidence type="ECO:0000256" key="5">
    <source>
        <dbReference type="ARBA" id="ARBA00023015"/>
    </source>
</evidence>
<keyword evidence="5" id="KW-0805">Transcription regulation</keyword>
<comment type="cofactor">
    <cofactor evidence="1">
        <name>pyridoxal 5'-phosphate</name>
        <dbReference type="ChEBI" id="CHEBI:597326"/>
    </cofactor>
</comment>
<dbReference type="Pfam" id="PF00392">
    <property type="entry name" value="GntR"/>
    <property type="match status" value="1"/>
</dbReference>
<dbReference type="GO" id="GO:0003677">
    <property type="term" value="F:DNA binding"/>
    <property type="evidence" value="ECO:0007669"/>
    <property type="project" value="UniProtKB-KW"/>
</dbReference>
<dbReference type="Gene3D" id="3.40.640.10">
    <property type="entry name" value="Type I PLP-dependent aspartate aminotransferase-like (Major domain)"/>
    <property type="match status" value="1"/>
</dbReference>
<keyword evidence="10" id="KW-1185">Reference proteome</keyword>
<evidence type="ECO:0000256" key="3">
    <source>
        <dbReference type="ARBA" id="ARBA00022576"/>
    </source>
</evidence>
<evidence type="ECO:0000259" key="8">
    <source>
        <dbReference type="PROSITE" id="PS50949"/>
    </source>
</evidence>
<dbReference type="Gene3D" id="1.10.10.10">
    <property type="entry name" value="Winged helix-like DNA-binding domain superfamily/Winged helix DNA-binding domain"/>
    <property type="match status" value="1"/>
</dbReference>
<accession>A0A494XV40</accession>
<dbReference type="PANTHER" id="PTHR46577">
    <property type="entry name" value="HTH-TYPE TRANSCRIPTIONAL REGULATORY PROTEIN GABR"/>
    <property type="match status" value="1"/>
</dbReference>